<dbReference type="InterPro" id="IPR000086">
    <property type="entry name" value="NUDIX_hydrolase_dom"/>
</dbReference>
<gene>
    <name evidence="4" type="ORF">A1O9_13124</name>
</gene>
<dbReference type="PROSITE" id="PS51462">
    <property type="entry name" value="NUDIX"/>
    <property type="match status" value="1"/>
</dbReference>
<proteinExistence type="predicted"/>
<evidence type="ECO:0000313" key="4">
    <source>
        <dbReference type="EMBL" id="KEF50825.1"/>
    </source>
</evidence>
<dbReference type="RefSeq" id="XP_013253415.1">
    <property type="nucleotide sequence ID" value="XM_013397961.1"/>
</dbReference>
<sequence>MAHTLDMSSFSWDAKNVGVREFYSDKKYRLVAVTSRNDKEVERTKVFLERKIHGSVPVDVVITFARIEIEGKKYFVLTRQWREATRKYSIASPAGVYDEQDENPITAGLRELNEETPFTATEDDVRATSCLSFSSDGCLSETFQVLFVDVKPKDDNVTFESGIVSGITNQNSGENITTFYVPADKLYESLVQLQEWGHSIDGRLMMWAWGRQLAKMG</sequence>
<dbReference type="PANTHER" id="PTHR11839">
    <property type="entry name" value="UDP/ADP-SUGAR PYROPHOSPHATASE"/>
    <property type="match status" value="1"/>
</dbReference>
<reference evidence="4 5" key="1">
    <citation type="submission" date="2013-03" db="EMBL/GenBank/DDBJ databases">
        <title>The Genome Sequence of Exophiala aquamarina CBS 119918.</title>
        <authorList>
            <consortium name="The Broad Institute Genomics Platform"/>
            <person name="Cuomo C."/>
            <person name="de Hoog S."/>
            <person name="Gorbushina A."/>
            <person name="Walker B."/>
            <person name="Young S.K."/>
            <person name="Zeng Q."/>
            <person name="Gargeya S."/>
            <person name="Fitzgerald M."/>
            <person name="Haas B."/>
            <person name="Abouelleil A."/>
            <person name="Allen A.W."/>
            <person name="Alvarado L."/>
            <person name="Arachchi H.M."/>
            <person name="Berlin A.M."/>
            <person name="Chapman S.B."/>
            <person name="Gainer-Dewar J."/>
            <person name="Goldberg J."/>
            <person name="Griggs A."/>
            <person name="Gujja S."/>
            <person name="Hansen M."/>
            <person name="Howarth C."/>
            <person name="Imamovic A."/>
            <person name="Ireland A."/>
            <person name="Larimer J."/>
            <person name="McCowan C."/>
            <person name="Murphy C."/>
            <person name="Pearson M."/>
            <person name="Poon T.W."/>
            <person name="Priest M."/>
            <person name="Roberts A."/>
            <person name="Saif S."/>
            <person name="Shea T."/>
            <person name="Sisk P."/>
            <person name="Sykes S."/>
            <person name="Wortman J."/>
            <person name="Nusbaum C."/>
            <person name="Birren B."/>
        </authorList>
    </citation>
    <scope>NUCLEOTIDE SEQUENCE [LARGE SCALE GENOMIC DNA]</scope>
    <source>
        <strain evidence="4 5">CBS 119918</strain>
    </source>
</reference>
<organism evidence="4 5">
    <name type="scientific">Exophiala aquamarina CBS 119918</name>
    <dbReference type="NCBI Taxonomy" id="1182545"/>
    <lineage>
        <taxon>Eukaryota</taxon>
        <taxon>Fungi</taxon>
        <taxon>Dikarya</taxon>
        <taxon>Ascomycota</taxon>
        <taxon>Pezizomycotina</taxon>
        <taxon>Eurotiomycetes</taxon>
        <taxon>Chaetothyriomycetidae</taxon>
        <taxon>Chaetothyriales</taxon>
        <taxon>Herpotrichiellaceae</taxon>
        <taxon>Exophiala</taxon>
    </lineage>
</organism>
<evidence type="ECO:0000256" key="2">
    <source>
        <dbReference type="ARBA" id="ARBA00022801"/>
    </source>
</evidence>
<dbReference type="GeneID" id="25288015"/>
<dbReference type="GO" id="GO:0019693">
    <property type="term" value="P:ribose phosphate metabolic process"/>
    <property type="evidence" value="ECO:0007669"/>
    <property type="project" value="TreeGrafter"/>
</dbReference>
<keyword evidence="5" id="KW-1185">Reference proteome</keyword>
<name>A0A072P5E1_9EURO</name>
<comment type="caution">
    <text evidence="4">The sequence shown here is derived from an EMBL/GenBank/DDBJ whole genome shotgun (WGS) entry which is preliminary data.</text>
</comment>
<keyword evidence="2" id="KW-0378">Hydrolase</keyword>
<dbReference type="SUPFAM" id="SSF55811">
    <property type="entry name" value="Nudix"/>
    <property type="match status" value="1"/>
</dbReference>
<feature type="domain" description="Nudix hydrolase" evidence="3">
    <location>
        <begin position="54"/>
        <end position="204"/>
    </location>
</feature>
<dbReference type="HOGENOM" id="CLU_1272310_0_0_1"/>
<dbReference type="AlphaFoldDB" id="A0A072P5E1"/>
<protein>
    <recommendedName>
        <fullName evidence="3">Nudix hydrolase domain-containing protein</fullName>
    </recommendedName>
</protein>
<accession>A0A072P5E1</accession>
<dbReference type="GO" id="GO:0016787">
    <property type="term" value="F:hydrolase activity"/>
    <property type="evidence" value="ECO:0007669"/>
    <property type="project" value="UniProtKB-KW"/>
</dbReference>
<evidence type="ECO:0000259" key="3">
    <source>
        <dbReference type="PROSITE" id="PS51462"/>
    </source>
</evidence>
<dbReference type="EMBL" id="AMGV01000075">
    <property type="protein sequence ID" value="KEF50825.1"/>
    <property type="molecule type" value="Genomic_DNA"/>
</dbReference>
<dbReference type="Proteomes" id="UP000027920">
    <property type="component" value="Unassembled WGS sequence"/>
</dbReference>
<comment type="cofactor">
    <cofactor evidence="1">
        <name>Mg(2+)</name>
        <dbReference type="ChEBI" id="CHEBI:18420"/>
    </cofactor>
</comment>
<dbReference type="PANTHER" id="PTHR11839:SF18">
    <property type="entry name" value="NUDIX HYDROLASE DOMAIN-CONTAINING PROTEIN"/>
    <property type="match status" value="1"/>
</dbReference>
<dbReference type="Gene3D" id="3.90.79.10">
    <property type="entry name" value="Nucleoside Triphosphate Pyrophosphohydrolase"/>
    <property type="match status" value="1"/>
</dbReference>
<evidence type="ECO:0000313" key="5">
    <source>
        <dbReference type="Proteomes" id="UP000027920"/>
    </source>
</evidence>
<dbReference type="OrthoDB" id="10249920at2759"/>
<evidence type="ECO:0000256" key="1">
    <source>
        <dbReference type="ARBA" id="ARBA00001946"/>
    </source>
</evidence>
<dbReference type="VEuPathDB" id="FungiDB:A1O9_13124"/>
<dbReference type="InterPro" id="IPR015797">
    <property type="entry name" value="NUDIX_hydrolase-like_dom_sf"/>
</dbReference>
<dbReference type="GO" id="GO:0006753">
    <property type="term" value="P:nucleoside phosphate metabolic process"/>
    <property type="evidence" value="ECO:0007669"/>
    <property type="project" value="TreeGrafter"/>
</dbReference>
<dbReference type="STRING" id="1182545.A0A072P5E1"/>